<dbReference type="EMBL" id="VWRR01000010">
    <property type="protein sequence ID" value="KAF6002527.1"/>
    <property type="molecule type" value="Genomic_DNA"/>
</dbReference>
<evidence type="ECO:0000259" key="1">
    <source>
        <dbReference type="Pfam" id="PF13409"/>
    </source>
</evidence>
<proteinExistence type="predicted"/>
<dbReference type="SUPFAM" id="SSF47616">
    <property type="entry name" value="GST C-terminal domain-like"/>
    <property type="match status" value="1"/>
</dbReference>
<evidence type="ECO:0000313" key="3">
    <source>
        <dbReference type="Proteomes" id="UP000530660"/>
    </source>
</evidence>
<dbReference type="Gene3D" id="3.40.30.10">
    <property type="entry name" value="Glutaredoxin"/>
    <property type="match status" value="1"/>
</dbReference>
<keyword evidence="3" id="KW-1185">Reference proteome</keyword>
<dbReference type="PANTHER" id="PTHR32419:SF6">
    <property type="entry name" value="GLUTATHIONE S-TRANSFERASE OMEGA-LIKE 1-RELATED"/>
    <property type="match status" value="1"/>
</dbReference>
<dbReference type="CDD" id="cd03190">
    <property type="entry name" value="GST_C_Omega_like"/>
    <property type="match status" value="1"/>
</dbReference>
<dbReference type="InterPro" id="IPR016639">
    <property type="entry name" value="GST_Omega/GSH"/>
</dbReference>
<protein>
    <recommendedName>
        <fullName evidence="1">GST N-terminal domain-containing protein</fullName>
    </recommendedName>
</protein>
<dbReference type="Proteomes" id="UP000530660">
    <property type="component" value="Unassembled WGS sequence"/>
</dbReference>
<sequence>MFAATLNTETLRLKQASEFVVYSRSSRPTLVKFRVSSRGSEVSLFASLQRHVRKNTTRQGAGILSSAVPFEVLVKFARFAWKRFWLLLMEELAPSKGRSGSYDRPPPAYVSDNYRQGIKQGEIAKSEFALFYGLECPWCHRCLLAMNFYGLNDETLGAPIINSVRVYPSLDGKWVLAQADRKEKPGTTAGNFLENLLSMRDLKEIYRKIEPSFAGRATAPLLIDLRAARIVSNESSDIVRFLREIARVRAEGLVNDLYPYNYQKQIEQDRSLIHEKLNNGVYKVGFAKNQTAYNEAESDVFETLQYLDEKLTRQRYVSGTPFPSESDVFLFPTLIRFDSVYHTLFRCSRRKLTEFHTLHAWLRDMVQSHRIQVSGTFDIEETMTSYFRSLFPLNPSGIVPSCDVGCLEDPHGREALK</sequence>
<organism evidence="2 3">
    <name type="scientific">Cyanidiococcus yangmingshanensis</name>
    <dbReference type="NCBI Taxonomy" id="2690220"/>
    <lineage>
        <taxon>Eukaryota</taxon>
        <taxon>Rhodophyta</taxon>
        <taxon>Bangiophyceae</taxon>
        <taxon>Cyanidiales</taxon>
        <taxon>Cyanidiaceae</taxon>
        <taxon>Cyanidiococcus</taxon>
    </lineage>
</organism>
<dbReference type="PANTHER" id="PTHR32419">
    <property type="entry name" value="GLUTATHIONYL-HYDROQUINONE REDUCTASE"/>
    <property type="match status" value="1"/>
</dbReference>
<name>A0A7J7IJ44_9RHOD</name>
<dbReference type="Gene3D" id="1.20.1050.10">
    <property type="match status" value="1"/>
</dbReference>
<dbReference type="OrthoDB" id="2309723at2759"/>
<dbReference type="SUPFAM" id="SSF52833">
    <property type="entry name" value="Thioredoxin-like"/>
    <property type="match status" value="1"/>
</dbReference>
<dbReference type="GO" id="GO:0004364">
    <property type="term" value="F:glutathione transferase activity"/>
    <property type="evidence" value="ECO:0007669"/>
    <property type="project" value="InterPro"/>
</dbReference>
<accession>A0A7J7IJ44</accession>
<evidence type="ECO:0000313" key="2">
    <source>
        <dbReference type="EMBL" id="KAF6002527.1"/>
    </source>
</evidence>
<dbReference type="InterPro" id="IPR004045">
    <property type="entry name" value="Glutathione_S-Trfase_N"/>
</dbReference>
<dbReference type="Pfam" id="PF13409">
    <property type="entry name" value="GST_N_2"/>
    <property type="match status" value="1"/>
</dbReference>
<comment type="caution">
    <text evidence="2">The sequence shown here is derived from an EMBL/GenBank/DDBJ whole genome shotgun (WGS) entry which is preliminary data.</text>
</comment>
<feature type="domain" description="GST N-terminal" evidence="1">
    <location>
        <begin position="136"/>
        <end position="244"/>
    </location>
</feature>
<dbReference type="Pfam" id="PF13410">
    <property type="entry name" value="GST_C_2"/>
    <property type="match status" value="1"/>
</dbReference>
<dbReference type="InterPro" id="IPR036249">
    <property type="entry name" value="Thioredoxin-like_sf"/>
</dbReference>
<dbReference type="AlphaFoldDB" id="A0A7J7IJ44"/>
<dbReference type="InterPro" id="IPR047047">
    <property type="entry name" value="GST_Omega-like_C"/>
</dbReference>
<dbReference type="InterPro" id="IPR036282">
    <property type="entry name" value="Glutathione-S-Trfase_C_sf"/>
</dbReference>
<reference evidence="2 3" key="1">
    <citation type="journal article" date="2020" name="J. Phycol.">
        <title>Comparative genome analysis reveals Cyanidiococcus gen. nov., a new extremophilic red algal genus sister to Cyanidioschyzon (Cyanidioschyzonaceae, Rhodophyta).</title>
        <authorList>
            <person name="Liu S.-L."/>
            <person name="Chiang Y.-R."/>
            <person name="Yoon H.S."/>
            <person name="Fu H.-Y."/>
        </authorList>
    </citation>
    <scope>NUCLEOTIDE SEQUENCE [LARGE SCALE GENOMIC DNA]</scope>
    <source>
        <strain evidence="2 3">THAL066</strain>
    </source>
</reference>
<gene>
    <name evidence="2" type="ORF">F1559_003766</name>
</gene>
<dbReference type="GO" id="GO:0005737">
    <property type="term" value="C:cytoplasm"/>
    <property type="evidence" value="ECO:0007669"/>
    <property type="project" value="TreeGrafter"/>
</dbReference>